<dbReference type="Pfam" id="PF15015">
    <property type="entry name" value="NYD-SP12_N"/>
    <property type="match status" value="1"/>
</dbReference>
<dbReference type="GO" id="GO:0005794">
    <property type="term" value="C:Golgi apparatus"/>
    <property type="evidence" value="ECO:0007669"/>
    <property type="project" value="InterPro"/>
</dbReference>
<evidence type="ECO:0000313" key="3">
    <source>
        <dbReference type="Proteomes" id="UP000700334"/>
    </source>
</evidence>
<reference evidence="2" key="1">
    <citation type="journal article" date="2021" name="Evol. Appl.">
        <title>The genome of the Pyrenean desman and the effects of bottlenecks and inbreeding on the genomic landscape of an endangered species.</title>
        <authorList>
            <person name="Escoda L."/>
            <person name="Castresana J."/>
        </authorList>
    </citation>
    <scope>NUCLEOTIDE SEQUENCE</scope>
    <source>
        <strain evidence="2">IBE-C5619</strain>
    </source>
</reference>
<sequence length="145" mass="16194">ACIYIFFSSTILENSGEESKNNKMISETLVPFLCFSDLQGLHMLPQTVNWSSFPTQQYLLTLGFKNKEDGKFLEKVSSRKLPTFTGRRLFLCVCVCFFPPKHFFILNTGEFPCMLRGDGEIALRQPPQPSAESEGAVPGDQSGNG</sequence>
<dbReference type="OrthoDB" id="9930656at2759"/>
<dbReference type="PANTHER" id="PTHR47228">
    <property type="entry name" value="SPERMATOGENESIS-ASSOCIATED PROTEIN 16"/>
    <property type="match status" value="1"/>
</dbReference>
<dbReference type="Proteomes" id="UP000700334">
    <property type="component" value="Unassembled WGS sequence"/>
</dbReference>
<keyword evidence="3" id="KW-1185">Reference proteome</keyword>
<evidence type="ECO:0000256" key="1">
    <source>
        <dbReference type="SAM" id="MobiDB-lite"/>
    </source>
</evidence>
<dbReference type="AlphaFoldDB" id="A0A8J6A3M0"/>
<accession>A0A8J6A3M0</accession>
<proteinExistence type="predicted"/>
<dbReference type="InterPro" id="IPR029161">
    <property type="entry name" value="SPATA16"/>
</dbReference>
<dbReference type="EMBL" id="JAGFMF010011830">
    <property type="protein sequence ID" value="KAG8511487.1"/>
    <property type="molecule type" value="Genomic_DNA"/>
</dbReference>
<feature type="non-terminal residue" evidence="2">
    <location>
        <position position="1"/>
    </location>
</feature>
<protein>
    <submittedName>
        <fullName evidence="2">Spermatogenesis-associated protein 16</fullName>
    </submittedName>
</protein>
<organism evidence="2 3">
    <name type="scientific">Galemys pyrenaicus</name>
    <name type="common">Iberian desman</name>
    <name type="synonym">Pyrenean desman</name>
    <dbReference type="NCBI Taxonomy" id="202257"/>
    <lineage>
        <taxon>Eukaryota</taxon>
        <taxon>Metazoa</taxon>
        <taxon>Chordata</taxon>
        <taxon>Craniata</taxon>
        <taxon>Vertebrata</taxon>
        <taxon>Euteleostomi</taxon>
        <taxon>Mammalia</taxon>
        <taxon>Eutheria</taxon>
        <taxon>Laurasiatheria</taxon>
        <taxon>Eulipotyphla</taxon>
        <taxon>Talpidae</taxon>
        <taxon>Galemys</taxon>
    </lineage>
</organism>
<dbReference type="PANTHER" id="PTHR47228:SF1">
    <property type="entry name" value="SPERMATOGENESIS-ASSOCIATED PROTEIN 16"/>
    <property type="match status" value="1"/>
</dbReference>
<feature type="region of interest" description="Disordered" evidence="1">
    <location>
        <begin position="122"/>
        <end position="145"/>
    </location>
</feature>
<evidence type="ECO:0000313" key="2">
    <source>
        <dbReference type="EMBL" id="KAG8511487.1"/>
    </source>
</evidence>
<name>A0A8J6A3M0_GALPY</name>
<comment type="caution">
    <text evidence="2">The sequence shown here is derived from an EMBL/GenBank/DDBJ whole genome shotgun (WGS) entry which is preliminary data.</text>
</comment>
<gene>
    <name evidence="2" type="ORF">J0S82_008711</name>
</gene>
<dbReference type="GO" id="GO:0007283">
    <property type="term" value="P:spermatogenesis"/>
    <property type="evidence" value="ECO:0007669"/>
    <property type="project" value="InterPro"/>
</dbReference>